<evidence type="ECO:0000313" key="2">
    <source>
        <dbReference type="Proteomes" id="UP001365128"/>
    </source>
</evidence>
<reference evidence="1 2" key="1">
    <citation type="submission" date="2024-04" db="EMBL/GenBank/DDBJ databases">
        <title>Phyllosticta paracitricarpa is synonymous to the EU quarantine fungus P. citricarpa based on phylogenomic analyses.</title>
        <authorList>
            <consortium name="Lawrence Berkeley National Laboratory"/>
            <person name="Van Ingen-Buijs V.A."/>
            <person name="Van Westerhoven A.C."/>
            <person name="Haridas S."/>
            <person name="Skiadas P."/>
            <person name="Martin F."/>
            <person name="Groenewald J.Z."/>
            <person name="Crous P.W."/>
            <person name="Seidl M.F."/>
        </authorList>
    </citation>
    <scope>NUCLEOTIDE SEQUENCE [LARGE SCALE GENOMIC DNA]</scope>
    <source>
        <strain evidence="1 2">CBS 122670</strain>
    </source>
</reference>
<accession>A0ABR1MHC1</accession>
<sequence length="145" mass="16055">MSKTTALYRAERSFKLGILEMIMRSQTLFNTVKEVQLPVVWKLSPAGGIPVDQILNSRNDFDTGDASRVYYLNNHVTNLTVGSMVSSGSGSSSVYRVMMYGSVLTDPGASLMSTDMSWPDFEKKLNATIERITPKEAINGTRHDL</sequence>
<evidence type="ECO:0000313" key="1">
    <source>
        <dbReference type="EMBL" id="KAK7549402.1"/>
    </source>
</evidence>
<name>A0ABR1MHC1_9PEZI</name>
<comment type="caution">
    <text evidence="1">The sequence shown here is derived from an EMBL/GenBank/DDBJ whole genome shotgun (WGS) entry which is preliminary data.</text>
</comment>
<protein>
    <submittedName>
        <fullName evidence="1">Uncharacterized protein</fullName>
    </submittedName>
</protein>
<keyword evidence="2" id="KW-1185">Reference proteome</keyword>
<organism evidence="1 2">
    <name type="scientific">Phyllosticta citricarpa</name>
    <dbReference type="NCBI Taxonomy" id="55181"/>
    <lineage>
        <taxon>Eukaryota</taxon>
        <taxon>Fungi</taxon>
        <taxon>Dikarya</taxon>
        <taxon>Ascomycota</taxon>
        <taxon>Pezizomycotina</taxon>
        <taxon>Dothideomycetes</taxon>
        <taxon>Dothideomycetes incertae sedis</taxon>
        <taxon>Botryosphaeriales</taxon>
        <taxon>Phyllostictaceae</taxon>
        <taxon>Phyllosticta</taxon>
    </lineage>
</organism>
<gene>
    <name evidence="1" type="ORF">IWX46DRAFT_458122</name>
</gene>
<dbReference type="EMBL" id="JBBPDW010000009">
    <property type="protein sequence ID" value="KAK7549402.1"/>
    <property type="molecule type" value="Genomic_DNA"/>
</dbReference>
<dbReference type="Proteomes" id="UP001365128">
    <property type="component" value="Unassembled WGS sequence"/>
</dbReference>
<proteinExistence type="predicted"/>